<feature type="binding site" evidence="6">
    <location>
        <position position="150"/>
    </location>
    <ligand>
        <name>S-adenosyl-L-methionine</name>
        <dbReference type="ChEBI" id="CHEBI:59789"/>
    </ligand>
</feature>
<keyword evidence="2 5" id="KW-0489">Methyltransferase</keyword>
<dbReference type="PROSITE" id="PS50123">
    <property type="entry name" value="CHER"/>
    <property type="match status" value="1"/>
</dbReference>
<dbReference type="InterPro" id="IPR000780">
    <property type="entry name" value="CheR_MeTrfase"/>
</dbReference>
<dbReference type="InterPro" id="IPR022642">
    <property type="entry name" value="CheR_C"/>
</dbReference>
<keyword evidence="4 5" id="KW-0949">S-adenosyl-L-methionine</keyword>
<dbReference type="Pfam" id="PF01739">
    <property type="entry name" value="CheR"/>
    <property type="match status" value="1"/>
</dbReference>
<dbReference type="InterPro" id="IPR029063">
    <property type="entry name" value="SAM-dependent_MTases_sf"/>
</dbReference>
<feature type="binding site" evidence="6">
    <location>
        <position position="86"/>
    </location>
    <ligand>
        <name>S-adenosyl-L-methionine</name>
        <dbReference type="ChEBI" id="CHEBI:59789"/>
    </ligand>
</feature>
<organism evidence="8 9">
    <name type="scientific">Natronospira elongata</name>
    <dbReference type="NCBI Taxonomy" id="3110268"/>
    <lineage>
        <taxon>Bacteria</taxon>
        <taxon>Pseudomonadati</taxon>
        <taxon>Pseudomonadota</taxon>
        <taxon>Gammaproteobacteria</taxon>
        <taxon>Natronospirales</taxon>
        <taxon>Natronospiraceae</taxon>
        <taxon>Natronospira</taxon>
    </lineage>
</organism>
<proteinExistence type="predicted"/>
<name>A0AAP6JDV8_9GAMM</name>
<protein>
    <recommendedName>
        <fullName evidence="5">Chemotaxis protein methyltransferase</fullName>
        <ecNumber evidence="5">2.1.1.80</ecNumber>
    </recommendedName>
</protein>
<dbReference type="SUPFAM" id="SSF53335">
    <property type="entry name" value="S-adenosyl-L-methionine-dependent methyltransferases"/>
    <property type="match status" value="1"/>
</dbReference>
<dbReference type="SUPFAM" id="SSF47757">
    <property type="entry name" value="Chemotaxis receptor methyltransferase CheR, N-terminal domain"/>
    <property type="match status" value="1"/>
</dbReference>
<dbReference type="GO" id="GO:0032259">
    <property type="term" value="P:methylation"/>
    <property type="evidence" value="ECO:0007669"/>
    <property type="project" value="UniProtKB-KW"/>
</dbReference>
<evidence type="ECO:0000313" key="8">
    <source>
        <dbReference type="EMBL" id="MEA5444289.1"/>
    </source>
</evidence>
<dbReference type="InterPro" id="IPR036804">
    <property type="entry name" value="CheR_N_sf"/>
</dbReference>
<evidence type="ECO:0000256" key="3">
    <source>
        <dbReference type="ARBA" id="ARBA00022679"/>
    </source>
</evidence>
<dbReference type="Gene3D" id="3.40.50.150">
    <property type="entry name" value="Vaccinia Virus protein VP39"/>
    <property type="match status" value="1"/>
</dbReference>
<gene>
    <name evidence="8" type="ORF">VCB98_00460</name>
</gene>
<dbReference type="Proteomes" id="UP001302316">
    <property type="component" value="Unassembled WGS sequence"/>
</dbReference>
<dbReference type="PANTHER" id="PTHR24422">
    <property type="entry name" value="CHEMOTAXIS PROTEIN METHYLTRANSFERASE"/>
    <property type="match status" value="1"/>
</dbReference>
<dbReference type="GO" id="GO:0008983">
    <property type="term" value="F:protein-glutamate O-methyltransferase activity"/>
    <property type="evidence" value="ECO:0007669"/>
    <property type="project" value="UniProtKB-EC"/>
</dbReference>
<dbReference type="RefSeq" id="WP_346049330.1">
    <property type="nucleotide sequence ID" value="NZ_JAYGII010000001.1"/>
</dbReference>
<feature type="binding site" evidence="6">
    <location>
        <position position="124"/>
    </location>
    <ligand>
        <name>S-adenosyl-L-methionine</name>
        <dbReference type="ChEBI" id="CHEBI:59789"/>
    </ligand>
</feature>
<comment type="function">
    <text evidence="5">Methylation of the membrane-bound methyl-accepting chemotaxis proteins (MCP) to form gamma-glutamyl methyl ester residues in MCP.</text>
</comment>
<comment type="catalytic activity">
    <reaction evidence="1 5">
        <text>L-glutamyl-[protein] + S-adenosyl-L-methionine = [protein]-L-glutamate 5-O-methyl ester + S-adenosyl-L-homocysteine</text>
        <dbReference type="Rhea" id="RHEA:24452"/>
        <dbReference type="Rhea" id="RHEA-COMP:10208"/>
        <dbReference type="Rhea" id="RHEA-COMP:10311"/>
        <dbReference type="ChEBI" id="CHEBI:29973"/>
        <dbReference type="ChEBI" id="CHEBI:57856"/>
        <dbReference type="ChEBI" id="CHEBI:59789"/>
        <dbReference type="ChEBI" id="CHEBI:82795"/>
        <dbReference type="EC" id="2.1.1.80"/>
    </reaction>
</comment>
<dbReference type="PRINTS" id="PR00996">
    <property type="entry name" value="CHERMTFRASE"/>
</dbReference>
<comment type="caution">
    <text evidence="8">The sequence shown here is derived from an EMBL/GenBank/DDBJ whole genome shotgun (WGS) entry which is preliminary data.</text>
</comment>
<feature type="binding site" evidence="6">
    <location>
        <begin position="208"/>
        <end position="209"/>
    </location>
    <ligand>
        <name>S-adenosyl-L-methionine</name>
        <dbReference type="ChEBI" id="CHEBI:59789"/>
    </ligand>
</feature>
<reference evidence="8 9" key="1">
    <citation type="submission" date="2023-12" db="EMBL/GenBank/DDBJ databases">
        <title>Whole-genome sequencing of halo(alkali)philic microorganisms from hypersaline lakes.</title>
        <authorList>
            <person name="Sorokin D.Y."/>
            <person name="Merkel A.Y."/>
            <person name="Messina E."/>
            <person name="Yakimov M."/>
        </authorList>
    </citation>
    <scope>NUCLEOTIDE SEQUENCE [LARGE SCALE GENOMIC DNA]</scope>
    <source>
        <strain evidence="8 9">AB-CW1</strain>
    </source>
</reference>
<keyword evidence="3 5" id="KW-0808">Transferase</keyword>
<feature type="binding site" evidence="6">
    <location>
        <begin position="225"/>
        <end position="226"/>
    </location>
    <ligand>
        <name>S-adenosyl-L-methionine</name>
        <dbReference type="ChEBI" id="CHEBI:59789"/>
    </ligand>
</feature>
<dbReference type="PANTHER" id="PTHR24422:SF19">
    <property type="entry name" value="CHEMOTAXIS PROTEIN METHYLTRANSFERASE"/>
    <property type="match status" value="1"/>
</dbReference>
<evidence type="ECO:0000313" key="9">
    <source>
        <dbReference type="Proteomes" id="UP001302316"/>
    </source>
</evidence>
<dbReference type="Gene3D" id="1.10.155.10">
    <property type="entry name" value="Chemotaxis receptor methyltransferase CheR, N-terminal domain"/>
    <property type="match status" value="1"/>
</dbReference>
<evidence type="ECO:0000256" key="1">
    <source>
        <dbReference type="ARBA" id="ARBA00001541"/>
    </source>
</evidence>
<dbReference type="SMART" id="SM00138">
    <property type="entry name" value="MeTrc"/>
    <property type="match status" value="1"/>
</dbReference>
<evidence type="ECO:0000256" key="5">
    <source>
        <dbReference type="PIRNR" id="PIRNR000410"/>
    </source>
</evidence>
<dbReference type="EMBL" id="JAYGII010000001">
    <property type="protein sequence ID" value="MEA5444289.1"/>
    <property type="molecule type" value="Genomic_DNA"/>
</dbReference>
<evidence type="ECO:0000259" key="7">
    <source>
        <dbReference type="PROSITE" id="PS50123"/>
    </source>
</evidence>
<sequence>MKQSSAKQYAFSDAEYEELRRIIEQSVGIALASGKRDLVYGRVSRRVRALGLSSFAEYLARLRKGDQAELEELVNAMTTNVTQFFRESHHFDYLRETFLPEMVQRHQRDRVIRIWSAGCSSGEEPYSIAVVMAEFLDAHPGWRAEIWATDVDGAILRQAEEGVYPMESLKDVSQERLRRFFLRGKGVNEGKVRVGKSLREIVQFQRVNLIQPWRIRQSFDAVFCRNVIIYFDRAHKKQVVEGFADHLAPKGHLFLGHSESLHGLTDRYQLIGKTIYRRRD</sequence>
<dbReference type="AlphaFoldDB" id="A0AAP6JDV8"/>
<dbReference type="InterPro" id="IPR022641">
    <property type="entry name" value="CheR_N"/>
</dbReference>
<evidence type="ECO:0000256" key="4">
    <source>
        <dbReference type="ARBA" id="ARBA00022691"/>
    </source>
</evidence>
<accession>A0AAP6JDV8</accession>
<dbReference type="InterPro" id="IPR050903">
    <property type="entry name" value="Bact_Chemotaxis_MeTrfase"/>
</dbReference>
<evidence type="ECO:0000256" key="2">
    <source>
        <dbReference type="ARBA" id="ARBA00022603"/>
    </source>
</evidence>
<keyword evidence="9" id="KW-1185">Reference proteome</keyword>
<dbReference type="EC" id="2.1.1.80" evidence="5"/>
<feature type="binding site" evidence="6">
    <location>
        <position position="80"/>
    </location>
    <ligand>
        <name>S-adenosyl-L-methionine</name>
        <dbReference type="ChEBI" id="CHEBI:59789"/>
    </ligand>
</feature>
<evidence type="ECO:0000256" key="6">
    <source>
        <dbReference type="PIRSR" id="PIRSR000410-1"/>
    </source>
</evidence>
<feature type="domain" description="CheR-type methyltransferase" evidence="7">
    <location>
        <begin position="4"/>
        <end position="280"/>
    </location>
</feature>
<dbReference type="Pfam" id="PF03705">
    <property type="entry name" value="CheR_N"/>
    <property type="match status" value="1"/>
</dbReference>
<dbReference type="CDD" id="cd02440">
    <property type="entry name" value="AdoMet_MTases"/>
    <property type="match status" value="1"/>
</dbReference>
<dbReference type="InterPro" id="IPR026024">
    <property type="entry name" value="Chemotaxis_MeTrfase_CheR"/>
</dbReference>
<feature type="binding site" evidence="6">
    <location>
        <position position="82"/>
    </location>
    <ligand>
        <name>S-adenosyl-L-methionine</name>
        <dbReference type="ChEBI" id="CHEBI:59789"/>
    </ligand>
</feature>
<dbReference type="PIRSF" id="PIRSF000410">
    <property type="entry name" value="CheR"/>
    <property type="match status" value="1"/>
</dbReference>